<dbReference type="InterPro" id="IPR029058">
    <property type="entry name" value="AB_hydrolase_fold"/>
</dbReference>
<reference evidence="2 3" key="1">
    <citation type="journal article" date="2015" name="Genome Biol. Evol.">
        <title>Comparative Genomics of a Bacterivorous Green Alga Reveals Evolutionary Causalities and Consequences of Phago-Mixotrophic Mode of Nutrition.</title>
        <authorList>
            <person name="Burns J.A."/>
            <person name="Paasch A."/>
            <person name="Narechania A."/>
            <person name="Kim E."/>
        </authorList>
    </citation>
    <scope>NUCLEOTIDE SEQUENCE [LARGE SCALE GENOMIC DNA]</scope>
    <source>
        <strain evidence="2 3">PLY_AMNH</strain>
    </source>
</reference>
<dbReference type="PANTHER" id="PTHR12277">
    <property type="entry name" value="ALPHA/BETA HYDROLASE DOMAIN-CONTAINING PROTEIN"/>
    <property type="match status" value="1"/>
</dbReference>
<dbReference type="Proteomes" id="UP001190700">
    <property type="component" value="Unassembled WGS sequence"/>
</dbReference>
<proteinExistence type="predicted"/>
<dbReference type="Gene3D" id="3.40.50.1820">
    <property type="entry name" value="alpha/beta hydrolase"/>
    <property type="match status" value="1"/>
</dbReference>
<gene>
    <name evidence="2" type="ORF">CYMTET_54279</name>
</gene>
<keyword evidence="3" id="KW-1185">Reference proteome</keyword>
<name>A0AAE0BFI3_9CHLO</name>
<dbReference type="InterPro" id="IPR000073">
    <property type="entry name" value="AB_hydrolase_1"/>
</dbReference>
<dbReference type="EMBL" id="LGRX02035274">
    <property type="protein sequence ID" value="KAK3235517.1"/>
    <property type="molecule type" value="Genomic_DNA"/>
</dbReference>
<evidence type="ECO:0000313" key="2">
    <source>
        <dbReference type="EMBL" id="KAK3235517.1"/>
    </source>
</evidence>
<feature type="domain" description="AB hydrolase-1" evidence="1">
    <location>
        <begin position="77"/>
        <end position="239"/>
    </location>
</feature>
<dbReference type="AlphaFoldDB" id="A0AAE0BFI3"/>
<dbReference type="SUPFAM" id="SSF53474">
    <property type="entry name" value="alpha/beta-Hydrolases"/>
    <property type="match status" value="1"/>
</dbReference>
<evidence type="ECO:0000313" key="3">
    <source>
        <dbReference type="Proteomes" id="UP001190700"/>
    </source>
</evidence>
<accession>A0AAE0BFI3</accession>
<dbReference type="Pfam" id="PF12697">
    <property type="entry name" value="Abhydrolase_6"/>
    <property type="match status" value="1"/>
</dbReference>
<dbReference type="PANTHER" id="PTHR12277:SF81">
    <property type="entry name" value="PROTEIN ABHD13"/>
    <property type="match status" value="1"/>
</dbReference>
<protein>
    <recommendedName>
        <fullName evidence="1">AB hydrolase-1 domain-containing protein</fullName>
    </recommendedName>
</protein>
<sequence>MHDAVEAETNPLTRLHLDGYTTFHLRLPTLVSEASDKLLCVCCFPQSLHERAFVGKHVEPEDLARLLEADRERPLAVYVHGNAESVHSSLAARNFVNRHLNAIYLSFEWQGYGTSISLPPRFDAQSERCRCVLRFLLQREAGVVRNPILLVGYSLGCAVLLDAIKKERIASAARSSSCRAPFGTVLLAPFLSAASLMVSPPVMTDVVTHLFPPMNNADAVLHLRTDVFVVHGTKDKTIPHRHSFRLVQSFRSSAGNMPYRSRLLIFPNATHSDLLVGSNISHLSLHVREFFRKRMREYGMRVETFPRRMSETPTAKATSVLAI</sequence>
<comment type="caution">
    <text evidence="2">The sequence shown here is derived from an EMBL/GenBank/DDBJ whole genome shotgun (WGS) entry which is preliminary data.</text>
</comment>
<organism evidence="2 3">
    <name type="scientific">Cymbomonas tetramitiformis</name>
    <dbReference type="NCBI Taxonomy" id="36881"/>
    <lineage>
        <taxon>Eukaryota</taxon>
        <taxon>Viridiplantae</taxon>
        <taxon>Chlorophyta</taxon>
        <taxon>Pyramimonadophyceae</taxon>
        <taxon>Pyramimonadales</taxon>
        <taxon>Pyramimonadaceae</taxon>
        <taxon>Cymbomonas</taxon>
    </lineage>
</organism>
<evidence type="ECO:0000259" key="1">
    <source>
        <dbReference type="Pfam" id="PF12697"/>
    </source>
</evidence>